<dbReference type="Pfam" id="PF16125">
    <property type="entry name" value="DUF4837"/>
    <property type="match status" value="1"/>
</dbReference>
<accession>A0ABU2YE99</accession>
<dbReference type="InterPro" id="IPR032286">
    <property type="entry name" value="DUF4837"/>
</dbReference>
<protein>
    <submittedName>
        <fullName evidence="1">DUF4837 family protein</fullName>
    </submittedName>
</protein>
<sequence length="323" mass="36528">MKTLYTLVLAILIISCDNSEKKDTAILSKSVGNINTLQVVSTNDLWNGEVGEEIRKYFAAPTDGLPQDEPLFSMNQMPPNAFSGFARKSRIILYARLGDENKVSVAKDSYAKPQTIAYLTGQTKEDIIELLALKHKQIIDVFHDSEIKERQRRTNVDPIKPDSLKERFGVSLTMPSAYRVAHKGDDFYWMRKDLKSGSTNILVYEVPLNMIGKDSTIIGDIIRVRDSIGGSLLPVEDEGHFQTEKAYAPFLFTTELDGKFAYETKGTWDVKDQFMAGPFLNYAVKDSAKNRYLILEGFTYAPSVRKRDLQFELESILKTAKIE</sequence>
<organism evidence="1 2">
    <name type="scientific">Patiriisocius hiemis</name>
    <dbReference type="NCBI Taxonomy" id="3075604"/>
    <lineage>
        <taxon>Bacteria</taxon>
        <taxon>Pseudomonadati</taxon>
        <taxon>Bacteroidota</taxon>
        <taxon>Flavobacteriia</taxon>
        <taxon>Flavobacteriales</taxon>
        <taxon>Flavobacteriaceae</taxon>
        <taxon>Patiriisocius</taxon>
    </lineage>
</organism>
<evidence type="ECO:0000313" key="1">
    <source>
        <dbReference type="EMBL" id="MDT0555580.1"/>
    </source>
</evidence>
<dbReference type="Proteomes" id="UP001254488">
    <property type="component" value="Unassembled WGS sequence"/>
</dbReference>
<gene>
    <name evidence="1" type="ORF">RM538_06160</name>
</gene>
<keyword evidence="2" id="KW-1185">Reference proteome</keyword>
<dbReference type="RefSeq" id="WP_311332530.1">
    <property type="nucleotide sequence ID" value="NZ_JAVRHZ010000002.1"/>
</dbReference>
<name>A0ABU2YE99_9FLAO</name>
<evidence type="ECO:0000313" key="2">
    <source>
        <dbReference type="Proteomes" id="UP001254488"/>
    </source>
</evidence>
<comment type="caution">
    <text evidence="1">The sequence shown here is derived from an EMBL/GenBank/DDBJ whole genome shotgun (WGS) entry which is preliminary data.</text>
</comment>
<reference evidence="1 2" key="1">
    <citation type="submission" date="2023-09" db="EMBL/GenBank/DDBJ databases">
        <authorList>
            <person name="Rey-Velasco X."/>
        </authorList>
    </citation>
    <scope>NUCLEOTIDE SEQUENCE [LARGE SCALE GENOMIC DNA]</scope>
    <source>
        <strain evidence="1 2">W242</strain>
    </source>
</reference>
<dbReference type="PROSITE" id="PS51257">
    <property type="entry name" value="PROKAR_LIPOPROTEIN"/>
    <property type="match status" value="1"/>
</dbReference>
<proteinExistence type="predicted"/>
<dbReference type="EMBL" id="JAVRHZ010000002">
    <property type="protein sequence ID" value="MDT0555580.1"/>
    <property type="molecule type" value="Genomic_DNA"/>
</dbReference>